<evidence type="ECO:0000313" key="2">
    <source>
        <dbReference type="Proteomes" id="UP000004893"/>
    </source>
</evidence>
<dbReference type="AlphaFoldDB" id="C0C2Y0"/>
<evidence type="ECO:0000313" key="1">
    <source>
        <dbReference type="EMBL" id="EEG73491.1"/>
    </source>
</evidence>
<dbReference type="SUPFAM" id="SSF102198">
    <property type="entry name" value="Putative cyclase"/>
    <property type="match status" value="1"/>
</dbReference>
<dbReference type="GO" id="GO:0004061">
    <property type="term" value="F:arylformamidase activity"/>
    <property type="evidence" value="ECO:0007669"/>
    <property type="project" value="InterPro"/>
</dbReference>
<dbReference type="InterPro" id="IPR037175">
    <property type="entry name" value="KFase_sf"/>
</dbReference>
<organism evidence="1 2">
    <name type="scientific">[Clostridium] hylemonae DSM 15053</name>
    <dbReference type="NCBI Taxonomy" id="553973"/>
    <lineage>
        <taxon>Bacteria</taxon>
        <taxon>Bacillati</taxon>
        <taxon>Bacillota</taxon>
        <taxon>Clostridia</taxon>
        <taxon>Lachnospirales</taxon>
        <taxon>Lachnospiraceae</taxon>
    </lineage>
</organism>
<dbReference type="Pfam" id="PF04199">
    <property type="entry name" value="Cyclase"/>
    <property type="match status" value="1"/>
</dbReference>
<proteinExistence type="predicted"/>
<reference evidence="1" key="1">
    <citation type="submission" date="2009-02" db="EMBL/GenBank/DDBJ databases">
        <authorList>
            <person name="Fulton L."/>
            <person name="Clifton S."/>
            <person name="Fulton B."/>
            <person name="Xu J."/>
            <person name="Minx P."/>
            <person name="Pepin K.H."/>
            <person name="Johnson M."/>
            <person name="Bhonagiri V."/>
            <person name="Nash W.E."/>
            <person name="Mardis E.R."/>
            <person name="Wilson R.K."/>
        </authorList>
    </citation>
    <scope>NUCLEOTIDE SEQUENCE [LARGE SCALE GENOMIC DNA]</scope>
    <source>
        <strain evidence="1">DSM 15053</strain>
    </source>
</reference>
<dbReference type="InterPro" id="IPR007325">
    <property type="entry name" value="KFase/CYL"/>
</dbReference>
<accession>C0C2Y0</accession>
<dbReference type="Proteomes" id="UP000004893">
    <property type="component" value="Unassembled WGS sequence"/>
</dbReference>
<dbReference type="Gene3D" id="3.50.30.50">
    <property type="entry name" value="Putative cyclase"/>
    <property type="match status" value="1"/>
</dbReference>
<dbReference type="PANTHER" id="PTHR31118">
    <property type="entry name" value="CYCLASE-LIKE PROTEIN 2"/>
    <property type="match status" value="1"/>
</dbReference>
<dbReference type="HOGENOM" id="CLU_030671_3_4_9"/>
<dbReference type="eggNOG" id="COG1878">
    <property type="taxonomic scope" value="Bacteria"/>
</dbReference>
<keyword evidence="2" id="KW-1185">Reference proteome</keyword>
<dbReference type="EMBL" id="ABYI02000024">
    <property type="protein sequence ID" value="EEG73491.1"/>
    <property type="molecule type" value="Genomic_DNA"/>
</dbReference>
<protein>
    <submittedName>
        <fullName evidence="1">Cyclase</fullName>
    </submittedName>
</protein>
<dbReference type="GO" id="GO:0019441">
    <property type="term" value="P:L-tryptophan catabolic process to kynurenine"/>
    <property type="evidence" value="ECO:0007669"/>
    <property type="project" value="InterPro"/>
</dbReference>
<dbReference type="STRING" id="553973.CLOHYLEM_06437"/>
<dbReference type="RefSeq" id="WP_006443796.1">
    <property type="nucleotide sequence ID" value="NZ_CP036524.1"/>
</dbReference>
<comment type="caution">
    <text evidence="1">The sequence shown here is derived from an EMBL/GenBank/DDBJ whole genome shotgun (WGS) entry which is preliminary data.</text>
</comment>
<sequence>MSYKFLSYKITKTSAVCPGAVRPVFEQTRHVTEGWAQNEWSITVPNHLGTHMDAPNHHYDGGIKIADLPMDRYVYEKPYIIDIPKGFNELITAEELKPYAEQIKQCDLLMLRTGHSRYHDTDEEIYGAKGPGVGSDAAEYLNKNFPNMRGIIMDFISLATYTDPDDGNKAHKWLLGEWSGHYSTIIEDATLEGLDNDTLVRVFSLPIRYGEVDSCQVSVLAEIRD</sequence>
<name>C0C2Y0_9FIRM</name>
<dbReference type="OrthoDB" id="9796085at2"/>
<dbReference type="PANTHER" id="PTHR31118:SF32">
    <property type="entry name" value="KYNURENINE FORMAMIDASE"/>
    <property type="match status" value="1"/>
</dbReference>
<gene>
    <name evidence="1" type="ORF">CLOHYLEM_06437</name>
</gene>
<reference evidence="1" key="2">
    <citation type="submission" date="2013-06" db="EMBL/GenBank/DDBJ databases">
        <title>Draft genome sequence of Clostridium hylemonae (DSM 15053).</title>
        <authorList>
            <person name="Sudarsanam P."/>
            <person name="Ley R."/>
            <person name="Guruge J."/>
            <person name="Turnbaugh P.J."/>
            <person name="Mahowald M."/>
            <person name="Liep D."/>
            <person name="Gordon J."/>
        </authorList>
    </citation>
    <scope>NUCLEOTIDE SEQUENCE</scope>
    <source>
        <strain evidence="1">DSM 15053</strain>
    </source>
</reference>